<feature type="region of interest" description="Disordered" evidence="1">
    <location>
        <begin position="1106"/>
        <end position="1142"/>
    </location>
</feature>
<dbReference type="Pfam" id="PF18803">
    <property type="entry name" value="CxC2"/>
    <property type="match status" value="1"/>
</dbReference>
<evidence type="ECO:0000259" key="2">
    <source>
        <dbReference type="Pfam" id="PF18803"/>
    </source>
</evidence>
<dbReference type="PANTHER" id="PTHR33096:SF1">
    <property type="entry name" value="CXC1-LIKE CYSTEINE CLUSTER ASSOCIATED WITH KDZ TRANSPOSASES DOMAIN-CONTAINING PROTEIN"/>
    <property type="match status" value="1"/>
</dbReference>
<dbReference type="CDD" id="cd19757">
    <property type="entry name" value="Bbox1"/>
    <property type="match status" value="1"/>
</dbReference>
<evidence type="ECO:0000313" key="3">
    <source>
        <dbReference type="EMBL" id="KAJ7367579.1"/>
    </source>
</evidence>
<dbReference type="InterPro" id="IPR040521">
    <property type="entry name" value="KDZ"/>
</dbReference>
<dbReference type="EMBL" id="JARIHO010000001">
    <property type="protein sequence ID" value="KAJ7367579.1"/>
    <property type="molecule type" value="Genomic_DNA"/>
</dbReference>
<evidence type="ECO:0000313" key="4">
    <source>
        <dbReference type="Proteomes" id="UP001218218"/>
    </source>
</evidence>
<dbReference type="AlphaFoldDB" id="A0AAD7ATD4"/>
<proteinExistence type="predicted"/>
<feature type="region of interest" description="Disordered" evidence="1">
    <location>
        <begin position="886"/>
        <end position="913"/>
    </location>
</feature>
<dbReference type="Proteomes" id="UP001218218">
    <property type="component" value="Unassembled WGS sequence"/>
</dbReference>
<dbReference type="InterPro" id="IPR041457">
    <property type="entry name" value="CxC2_KDZ-assoc"/>
</dbReference>
<feature type="compositionally biased region" description="Basic and acidic residues" evidence="1">
    <location>
        <begin position="901"/>
        <end position="913"/>
    </location>
</feature>
<evidence type="ECO:0000256" key="1">
    <source>
        <dbReference type="SAM" id="MobiDB-lite"/>
    </source>
</evidence>
<feature type="region of interest" description="Disordered" evidence="1">
    <location>
        <begin position="1"/>
        <end position="95"/>
    </location>
</feature>
<comment type="caution">
    <text evidence="3">The sequence shown here is derived from an EMBL/GenBank/DDBJ whole genome shotgun (WGS) entry which is preliminary data.</text>
</comment>
<dbReference type="PANTHER" id="PTHR33096">
    <property type="entry name" value="CXC2 DOMAIN-CONTAINING PROTEIN"/>
    <property type="match status" value="1"/>
</dbReference>
<protein>
    <recommendedName>
        <fullName evidence="2">CxC2-like cysteine cluster KDZ transposase-associated domain-containing protein</fullName>
    </recommendedName>
</protein>
<reference evidence="3" key="1">
    <citation type="submission" date="2023-03" db="EMBL/GenBank/DDBJ databases">
        <title>Massive genome expansion in bonnet fungi (Mycena s.s.) driven by repeated elements and novel gene families across ecological guilds.</title>
        <authorList>
            <consortium name="Lawrence Berkeley National Laboratory"/>
            <person name="Harder C.B."/>
            <person name="Miyauchi S."/>
            <person name="Viragh M."/>
            <person name="Kuo A."/>
            <person name="Thoen E."/>
            <person name="Andreopoulos B."/>
            <person name="Lu D."/>
            <person name="Skrede I."/>
            <person name="Drula E."/>
            <person name="Henrissat B."/>
            <person name="Morin E."/>
            <person name="Kohler A."/>
            <person name="Barry K."/>
            <person name="LaButti K."/>
            <person name="Morin E."/>
            <person name="Salamov A."/>
            <person name="Lipzen A."/>
            <person name="Mereny Z."/>
            <person name="Hegedus B."/>
            <person name="Baldrian P."/>
            <person name="Stursova M."/>
            <person name="Weitz H."/>
            <person name="Taylor A."/>
            <person name="Grigoriev I.V."/>
            <person name="Nagy L.G."/>
            <person name="Martin F."/>
            <person name="Kauserud H."/>
        </authorList>
    </citation>
    <scope>NUCLEOTIDE SEQUENCE</scope>
    <source>
        <strain evidence="3">CBHHK002</strain>
    </source>
</reference>
<organism evidence="3 4">
    <name type="scientific">Mycena albidolilacea</name>
    <dbReference type="NCBI Taxonomy" id="1033008"/>
    <lineage>
        <taxon>Eukaryota</taxon>
        <taxon>Fungi</taxon>
        <taxon>Dikarya</taxon>
        <taxon>Basidiomycota</taxon>
        <taxon>Agaricomycotina</taxon>
        <taxon>Agaricomycetes</taxon>
        <taxon>Agaricomycetidae</taxon>
        <taxon>Agaricales</taxon>
        <taxon>Marasmiineae</taxon>
        <taxon>Mycenaceae</taxon>
        <taxon>Mycena</taxon>
    </lineage>
</organism>
<keyword evidence="4" id="KW-1185">Reference proteome</keyword>
<dbReference type="Pfam" id="PF18758">
    <property type="entry name" value="KDZ"/>
    <property type="match status" value="2"/>
</dbReference>
<sequence>MPKRKAKAHILDDDINDGSGSDDEQADYLPRVATQQRQAQQIHVVPDEAISVGPSGQLRSTVTKLVVPASPSKKTSTPLNPDIAPPPDPEPELSNESWAADFSEFDAEYGPRLERGPRELRGSDNPNEQWVRMDRETFLDELLRQDGWGDYIQQLWCAGDACTSTNTLFRCRECLVSCLYCESCVLRIHRQMPFHHLEKWDGIGFKCCSLKSLGLRIQLGHPPGEPCPNPAASAGDDFVVVTTHSIDKISLDYCNCGRLQPRSIQLLRMPLYPATGTNPCSAATFAALERFDLLTLESKCSAYEFYNSLQRGTDNTGLVPVRERYEEFLRMTRQWQNLHLLKHAGRGHDASDDRIAATKPGECALLCPACPQPGKNLPPGWENVPFEKAFLYALFVALDANFRLKHRDVSSEEKDPGLVTGWSFFGERSTCVAHDVVDKPDRESLGTASSGIGTVDCAWHNMKRPPGVGDLQKGERQVEFAGMTTSPADVWSHRYINMDYMFFMSLAHSPLLQLYVSYDIACQWHKNLSERMKLFDSKIQFKDGEKFIVFLVPKFHLSAHIELCNILFSFNPTPFVGRTDGEAPERGWADANRLANSTSILGPGTRRDALNIHFQDANWKKIMKLGDVLLDKIQRYVPLMLDTRAAWVDVVLFPPAVISAWTAMAIAWEADASNPNPFQSTVQYESLREVKCRLADVAAEDVEQLHVQGDMHETEMLSMGLQLEEQQRQLTTHAKHVDTHETPDQGRRRVECETKLQRKIDAWIALQQLFIPKVTLLRDREDAARKQIAATQPLPGSLRRYEFDLHNGQAFAAFETMRNALIVRTHEYHYRDGSLHGVKAKTRSVTRENGIQARVDRAADEYRAWEANWAVLKKEDVRGRPAAVFGDEERRKKGRKKKAKLSPEEEARRMTQTTEDKLGMSWIWKVEGKTGEEGDVVHNEGLRIEWAKTRAKAMRYAEEVELVEEEMCRVLQFLEWRVGWWRSLIGLREGLQPEAALREGHLAYAWKQAVYMDGLAARFRKTWKDIPDYLAHARKDYAVLGPDDEDDAGEATDDSSYRLQSFWMRLERGQRCFGLDMMVAGFSFAFGEYRPLVVHVEPDSLRYGDTYGGESGSLPDSLRHGDPDGGEVSSLVASGSLRHGDT</sequence>
<accession>A0AAD7ATD4</accession>
<name>A0AAD7ATD4_9AGAR</name>
<gene>
    <name evidence="3" type="ORF">DFH08DRAFT_946565</name>
</gene>
<feature type="domain" description="CxC2-like cysteine cluster KDZ transposase-associated" evidence="2">
    <location>
        <begin position="210"/>
        <end position="317"/>
    </location>
</feature>
<feature type="compositionally biased region" description="Acidic residues" evidence="1">
    <location>
        <begin position="13"/>
        <end position="26"/>
    </location>
</feature>